<sequence length="284" mass="31409">MQSVNSFTNSTDQHYMEHLTITRDRDYQNLLDTFIFMDLELVRSPDTPRPATMSDLIETADNFESPPTGSTSTAVYYEEIAEVMQSMEHDSASYISQTPASESGSTGMEFEDINEIVKSMERDFISFDAETESMMYPKESPPHVSGKDATSSAAGGHSGLQTRGPKSRHVGVDRQSLSLVVKTESLHLVGATWACFQITRPDGAVCAVWKHQLPDPALDGAPARFDLQNQPLFSPDWSAGFRGNQPFPHCTVLEIRNAVKVYLRSMSSYYAKQTASPESGDSSK</sequence>
<accession>A0A165XFH1</accession>
<gene>
    <name evidence="2" type="ORF">FIBSPDRAFT_901222</name>
</gene>
<proteinExistence type="predicted"/>
<evidence type="ECO:0000313" key="2">
    <source>
        <dbReference type="EMBL" id="KZP08495.1"/>
    </source>
</evidence>
<dbReference type="Proteomes" id="UP000076532">
    <property type="component" value="Unassembled WGS sequence"/>
</dbReference>
<evidence type="ECO:0000313" key="3">
    <source>
        <dbReference type="Proteomes" id="UP000076532"/>
    </source>
</evidence>
<keyword evidence="3" id="KW-1185">Reference proteome</keyword>
<name>A0A165XFH1_9AGAM</name>
<dbReference type="EMBL" id="KV417720">
    <property type="protein sequence ID" value="KZP08495.1"/>
    <property type="molecule type" value="Genomic_DNA"/>
</dbReference>
<reference evidence="2 3" key="1">
    <citation type="journal article" date="2016" name="Mol. Biol. Evol.">
        <title>Comparative Genomics of Early-Diverging Mushroom-Forming Fungi Provides Insights into the Origins of Lignocellulose Decay Capabilities.</title>
        <authorList>
            <person name="Nagy L.G."/>
            <person name="Riley R."/>
            <person name="Tritt A."/>
            <person name="Adam C."/>
            <person name="Daum C."/>
            <person name="Floudas D."/>
            <person name="Sun H."/>
            <person name="Yadav J.S."/>
            <person name="Pangilinan J."/>
            <person name="Larsson K.H."/>
            <person name="Matsuura K."/>
            <person name="Barry K."/>
            <person name="Labutti K."/>
            <person name="Kuo R."/>
            <person name="Ohm R.A."/>
            <person name="Bhattacharya S.S."/>
            <person name="Shirouzu T."/>
            <person name="Yoshinaga Y."/>
            <person name="Martin F.M."/>
            <person name="Grigoriev I.V."/>
            <person name="Hibbett D.S."/>
        </authorList>
    </citation>
    <scope>NUCLEOTIDE SEQUENCE [LARGE SCALE GENOMIC DNA]</scope>
    <source>
        <strain evidence="2 3">CBS 109695</strain>
    </source>
</reference>
<evidence type="ECO:0000256" key="1">
    <source>
        <dbReference type="SAM" id="MobiDB-lite"/>
    </source>
</evidence>
<organism evidence="2 3">
    <name type="scientific">Athelia psychrophila</name>
    <dbReference type="NCBI Taxonomy" id="1759441"/>
    <lineage>
        <taxon>Eukaryota</taxon>
        <taxon>Fungi</taxon>
        <taxon>Dikarya</taxon>
        <taxon>Basidiomycota</taxon>
        <taxon>Agaricomycotina</taxon>
        <taxon>Agaricomycetes</taxon>
        <taxon>Agaricomycetidae</taxon>
        <taxon>Atheliales</taxon>
        <taxon>Atheliaceae</taxon>
        <taxon>Athelia</taxon>
    </lineage>
</organism>
<feature type="region of interest" description="Disordered" evidence="1">
    <location>
        <begin position="133"/>
        <end position="171"/>
    </location>
</feature>
<dbReference type="AlphaFoldDB" id="A0A165XFH1"/>
<protein>
    <submittedName>
        <fullName evidence="2">Uncharacterized protein</fullName>
    </submittedName>
</protein>